<name>A0A4S2KXG4_9HYME</name>
<proteinExistence type="predicted"/>
<keyword evidence="2" id="KW-1185">Reference proteome</keyword>
<evidence type="ECO:0000313" key="2">
    <source>
        <dbReference type="Proteomes" id="UP000310200"/>
    </source>
</evidence>
<organism evidence="1 2">
    <name type="scientific">Temnothorax longispinosus</name>
    <dbReference type="NCBI Taxonomy" id="300112"/>
    <lineage>
        <taxon>Eukaryota</taxon>
        <taxon>Metazoa</taxon>
        <taxon>Ecdysozoa</taxon>
        <taxon>Arthropoda</taxon>
        <taxon>Hexapoda</taxon>
        <taxon>Insecta</taxon>
        <taxon>Pterygota</taxon>
        <taxon>Neoptera</taxon>
        <taxon>Endopterygota</taxon>
        <taxon>Hymenoptera</taxon>
        <taxon>Apocrita</taxon>
        <taxon>Aculeata</taxon>
        <taxon>Formicoidea</taxon>
        <taxon>Formicidae</taxon>
        <taxon>Myrmicinae</taxon>
        <taxon>Temnothorax</taxon>
    </lineage>
</organism>
<comment type="caution">
    <text evidence="1">The sequence shown here is derived from an EMBL/GenBank/DDBJ whole genome shotgun (WGS) entry which is preliminary data.</text>
</comment>
<dbReference type="AlphaFoldDB" id="A0A4S2KXG4"/>
<gene>
    <name evidence="1" type="ORF">DBV15_12899</name>
</gene>
<evidence type="ECO:0000313" key="1">
    <source>
        <dbReference type="EMBL" id="TGZ54366.1"/>
    </source>
</evidence>
<dbReference type="Proteomes" id="UP000310200">
    <property type="component" value="Unassembled WGS sequence"/>
</dbReference>
<accession>A0A4S2KXG4</accession>
<sequence>MRPMVPDETSSYFCLRRLAPLANVVAGDYFESTSFPDTFCGMYVTPTTWKEICGSRASKRSGTVGGTTLCPWHGTVS</sequence>
<dbReference type="EMBL" id="QBLH01000698">
    <property type="protein sequence ID" value="TGZ54366.1"/>
    <property type="molecule type" value="Genomic_DNA"/>
</dbReference>
<protein>
    <submittedName>
        <fullName evidence="1">Uncharacterized protein</fullName>
    </submittedName>
</protein>
<reference evidence="1 2" key="1">
    <citation type="journal article" date="2019" name="Philos. Trans. R. Soc. Lond., B, Biol. Sci.">
        <title>Ant behaviour and brain gene expression of defending hosts depend on the ecological success of the intruding social parasite.</title>
        <authorList>
            <person name="Kaur R."/>
            <person name="Stoldt M."/>
            <person name="Jongepier E."/>
            <person name="Feldmeyer B."/>
            <person name="Menzel F."/>
            <person name="Bornberg-Bauer E."/>
            <person name="Foitzik S."/>
        </authorList>
    </citation>
    <scope>NUCLEOTIDE SEQUENCE [LARGE SCALE GENOMIC DNA]</scope>
    <source>
        <tissue evidence="1">Whole body</tissue>
    </source>
</reference>